<reference evidence="2 3" key="1">
    <citation type="submission" date="2024-09" db="EMBL/GenBank/DDBJ databases">
        <title>The Natural Products Discovery Center: Release of the First 8490 Sequenced Strains for Exploring Actinobacteria Biosynthetic Diversity.</title>
        <authorList>
            <person name="Kalkreuter E."/>
            <person name="Kautsar S.A."/>
            <person name="Yang D."/>
            <person name="Bader C.D."/>
            <person name="Teijaro C.N."/>
            <person name="Fluegel L."/>
            <person name="Davis C.M."/>
            <person name="Simpson J.R."/>
            <person name="Lauterbach L."/>
            <person name="Steele A.D."/>
            <person name="Gui C."/>
            <person name="Meng S."/>
            <person name="Li G."/>
            <person name="Viehrig K."/>
            <person name="Ye F."/>
            <person name="Su P."/>
            <person name="Kiefer A.F."/>
            <person name="Nichols A."/>
            <person name="Cepeda A.J."/>
            <person name="Yan W."/>
            <person name="Fan B."/>
            <person name="Jiang Y."/>
            <person name="Adhikari A."/>
            <person name="Zheng C.-J."/>
            <person name="Schuster L."/>
            <person name="Cowan T.M."/>
            <person name="Smanski M.J."/>
            <person name="Chevrette M.G."/>
            <person name="De Carvalho L.P.S."/>
            <person name="Shen B."/>
        </authorList>
    </citation>
    <scope>NUCLEOTIDE SEQUENCE [LARGE SCALE GENOMIC DNA]</scope>
    <source>
        <strain evidence="2 3">NPDC058753</strain>
    </source>
</reference>
<sequence length="176" mass="18772">MSIGRRGWWRIGIAAALCVAGTGTAAVASGAAPLGGRAAVSADEQRVPEAEDGLQVVNVSVDRTKVRGLTVVRALVANLGPNPVTDRFTTTVRLPKGVTVEGRIFPEECQLDDRGRELTCRFRKGLGLRHSATVLVPLRIADDVRPGQRLSGTVSLQDPDRPTRVVPSRAFAIDVQ</sequence>
<dbReference type="Proteomes" id="UP001599542">
    <property type="component" value="Unassembled WGS sequence"/>
</dbReference>
<gene>
    <name evidence="2" type="ORF">ACFW6T_07535</name>
</gene>
<keyword evidence="1" id="KW-0732">Signal</keyword>
<feature type="chain" id="PRO_5047031164" description="DUF11 domain-containing protein" evidence="1">
    <location>
        <begin position="26"/>
        <end position="176"/>
    </location>
</feature>
<evidence type="ECO:0000313" key="2">
    <source>
        <dbReference type="EMBL" id="MFE1351825.1"/>
    </source>
</evidence>
<dbReference type="EMBL" id="JBHYPX010000010">
    <property type="protein sequence ID" value="MFE1351825.1"/>
    <property type="molecule type" value="Genomic_DNA"/>
</dbReference>
<protein>
    <recommendedName>
        <fullName evidence="4">DUF11 domain-containing protein</fullName>
    </recommendedName>
</protein>
<proteinExistence type="predicted"/>
<evidence type="ECO:0000313" key="3">
    <source>
        <dbReference type="Proteomes" id="UP001599542"/>
    </source>
</evidence>
<keyword evidence="3" id="KW-1185">Reference proteome</keyword>
<name>A0ABW6GGF8_9ACTN</name>
<feature type="signal peptide" evidence="1">
    <location>
        <begin position="1"/>
        <end position="25"/>
    </location>
</feature>
<comment type="caution">
    <text evidence="2">The sequence shown here is derived from an EMBL/GenBank/DDBJ whole genome shotgun (WGS) entry which is preliminary data.</text>
</comment>
<evidence type="ECO:0000256" key="1">
    <source>
        <dbReference type="SAM" id="SignalP"/>
    </source>
</evidence>
<evidence type="ECO:0008006" key="4">
    <source>
        <dbReference type="Google" id="ProtNLM"/>
    </source>
</evidence>
<dbReference type="RefSeq" id="WP_380322450.1">
    <property type="nucleotide sequence ID" value="NZ_JBHYPW010000017.1"/>
</dbReference>
<accession>A0ABW6GGF8</accession>
<organism evidence="2 3">
    <name type="scientific">Kitasatospora phosalacinea</name>
    <dbReference type="NCBI Taxonomy" id="2065"/>
    <lineage>
        <taxon>Bacteria</taxon>
        <taxon>Bacillati</taxon>
        <taxon>Actinomycetota</taxon>
        <taxon>Actinomycetes</taxon>
        <taxon>Kitasatosporales</taxon>
        <taxon>Streptomycetaceae</taxon>
        <taxon>Kitasatospora</taxon>
    </lineage>
</organism>